<dbReference type="EMBL" id="JAUHQB010000001">
    <property type="protein sequence ID" value="MDN4481981.1"/>
    <property type="molecule type" value="Genomic_DNA"/>
</dbReference>
<dbReference type="Proteomes" id="UP001172756">
    <property type="component" value="Unassembled WGS sequence"/>
</dbReference>
<evidence type="ECO:0000313" key="3">
    <source>
        <dbReference type="Proteomes" id="UP001172756"/>
    </source>
</evidence>
<name>A0AB35MDZ9_9MICO</name>
<reference evidence="2 3" key="1">
    <citation type="submission" date="2023-06" db="EMBL/GenBank/DDBJ databases">
        <title>SYSU T0a273.</title>
        <authorList>
            <person name="Gao L."/>
            <person name="Fang B.-Z."/>
            <person name="Li W.-J."/>
        </authorList>
    </citation>
    <scope>NUCLEOTIDE SEQUENCE [LARGE SCALE GENOMIC DNA]</scope>
    <source>
        <strain evidence="2 3">SYSU T0a273</strain>
    </source>
</reference>
<feature type="transmembrane region" description="Helical" evidence="1">
    <location>
        <begin position="63"/>
        <end position="92"/>
    </location>
</feature>
<organism evidence="2 3">
    <name type="scientific">Demequina lignilytica</name>
    <dbReference type="NCBI Taxonomy" id="3051663"/>
    <lineage>
        <taxon>Bacteria</taxon>
        <taxon>Bacillati</taxon>
        <taxon>Actinomycetota</taxon>
        <taxon>Actinomycetes</taxon>
        <taxon>Micrococcales</taxon>
        <taxon>Demequinaceae</taxon>
        <taxon>Demequina</taxon>
    </lineage>
</organism>
<dbReference type="InterPro" id="IPR018723">
    <property type="entry name" value="DUF2254_membrane"/>
</dbReference>
<protein>
    <submittedName>
        <fullName evidence="2">DUF2254 domain-containing protein</fullName>
    </submittedName>
</protein>
<sequence>MMAGMGEASMERTWVMALRRLSRRMWGRLTLQSLAAVAFVIVAGALGQRAPELAGIDLGQDSVTTILSVLASSMLAVTTFSLTALISAYSSAARAATPRATRLLIEDPTSQNALAGFLGAFVFAIAGIVALASGYVAERGKILVFIGSLLVIAWVVVTLVRWIEHLTRFGRMADILDRVEDAAADTLRAHARRPHLGGEPPRDPSGPVVAVGAERTGFLTVVAMDRLAAAARDHGLRIHARVVPGDDVRPGDTLALVEGGPDDAARTAVRDAFLVERHRTYEQDPRLGVVALAEIASRALSPSTNDQGTAIEVLGALQRVLADVQGVPEERDVAHPCVHIARVELDDLLVDGFRPIARDGAGVVEVGVRLQHALAGLAHAAPAAKAAPIRAMAEEAARRSLSALTDPVDRDAVAEAAAALLGGPPQAS</sequence>
<feature type="transmembrane region" description="Helical" evidence="1">
    <location>
        <begin position="113"/>
        <end position="136"/>
    </location>
</feature>
<dbReference type="AlphaFoldDB" id="A0AB35MDZ9"/>
<keyword evidence="1" id="KW-0472">Membrane</keyword>
<evidence type="ECO:0000313" key="2">
    <source>
        <dbReference type="EMBL" id="MDN4481981.1"/>
    </source>
</evidence>
<dbReference type="Pfam" id="PF10011">
    <property type="entry name" value="DUF2254"/>
    <property type="match status" value="1"/>
</dbReference>
<comment type="caution">
    <text evidence="2">The sequence shown here is derived from an EMBL/GenBank/DDBJ whole genome shotgun (WGS) entry which is preliminary data.</text>
</comment>
<gene>
    <name evidence="2" type="ORF">QQ002_00315</name>
</gene>
<accession>A0AB35MDZ9</accession>
<dbReference type="RefSeq" id="WP_301159247.1">
    <property type="nucleotide sequence ID" value="NZ_JAUHQB010000001.1"/>
</dbReference>
<keyword evidence="1" id="KW-1133">Transmembrane helix</keyword>
<proteinExistence type="predicted"/>
<keyword evidence="1" id="KW-0812">Transmembrane</keyword>
<feature type="transmembrane region" description="Helical" evidence="1">
    <location>
        <begin position="142"/>
        <end position="163"/>
    </location>
</feature>
<evidence type="ECO:0000256" key="1">
    <source>
        <dbReference type="SAM" id="Phobius"/>
    </source>
</evidence>